<protein>
    <submittedName>
        <fullName evidence="2">GH21175</fullName>
    </submittedName>
</protein>
<dbReference type="STRING" id="7222.B4J6Q9"/>
<dbReference type="PhylomeDB" id="B4J6Q9"/>
<evidence type="ECO:0000256" key="1">
    <source>
        <dbReference type="SAM" id="Phobius"/>
    </source>
</evidence>
<feature type="transmembrane region" description="Helical" evidence="1">
    <location>
        <begin position="38"/>
        <end position="62"/>
    </location>
</feature>
<gene>
    <name evidence="2" type="primary">Dgri\GH21175</name>
    <name evidence="2" type="ORF">Dgri_GH21175</name>
</gene>
<dbReference type="Proteomes" id="UP000001070">
    <property type="component" value="Unassembled WGS sequence"/>
</dbReference>
<dbReference type="InParanoid" id="B4J6Q9"/>
<evidence type="ECO:0000313" key="2">
    <source>
        <dbReference type="EMBL" id="EDW00962.1"/>
    </source>
</evidence>
<keyword evidence="1" id="KW-0812">Transmembrane</keyword>
<reference evidence="2 3" key="1">
    <citation type="journal article" date="2007" name="Nature">
        <title>Evolution of genes and genomes on the Drosophila phylogeny.</title>
        <authorList>
            <consortium name="Drosophila 12 Genomes Consortium"/>
            <person name="Clark A.G."/>
            <person name="Eisen M.B."/>
            <person name="Smith D.R."/>
            <person name="Bergman C.M."/>
            <person name="Oliver B."/>
            <person name="Markow T.A."/>
            <person name="Kaufman T.C."/>
            <person name="Kellis M."/>
            <person name="Gelbart W."/>
            <person name="Iyer V.N."/>
            <person name="Pollard D.A."/>
            <person name="Sackton T.B."/>
            <person name="Larracuente A.M."/>
            <person name="Singh N.D."/>
            <person name="Abad J.P."/>
            <person name="Abt D.N."/>
            <person name="Adryan B."/>
            <person name="Aguade M."/>
            <person name="Akashi H."/>
            <person name="Anderson W.W."/>
            <person name="Aquadro C.F."/>
            <person name="Ardell D.H."/>
            <person name="Arguello R."/>
            <person name="Artieri C.G."/>
            <person name="Barbash D.A."/>
            <person name="Barker D."/>
            <person name="Barsanti P."/>
            <person name="Batterham P."/>
            <person name="Batzoglou S."/>
            <person name="Begun D."/>
            <person name="Bhutkar A."/>
            <person name="Blanco E."/>
            <person name="Bosak S.A."/>
            <person name="Bradley R.K."/>
            <person name="Brand A.D."/>
            <person name="Brent M.R."/>
            <person name="Brooks A.N."/>
            <person name="Brown R.H."/>
            <person name="Butlin R.K."/>
            <person name="Caggese C."/>
            <person name="Calvi B.R."/>
            <person name="Bernardo de Carvalho A."/>
            <person name="Caspi A."/>
            <person name="Castrezana S."/>
            <person name="Celniker S.E."/>
            <person name="Chang J.L."/>
            <person name="Chapple C."/>
            <person name="Chatterji S."/>
            <person name="Chinwalla A."/>
            <person name="Civetta A."/>
            <person name="Clifton S.W."/>
            <person name="Comeron J.M."/>
            <person name="Costello J.C."/>
            <person name="Coyne J.A."/>
            <person name="Daub J."/>
            <person name="David R.G."/>
            <person name="Delcher A.L."/>
            <person name="Delehaunty K."/>
            <person name="Do C.B."/>
            <person name="Ebling H."/>
            <person name="Edwards K."/>
            <person name="Eickbush T."/>
            <person name="Evans J.D."/>
            <person name="Filipski A."/>
            <person name="Findeiss S."/>
            <person name="Freyhult E."/>
            <person name="Fulton L."/>
            <person name="Fulton R."/>
            <person name="Garcia A.C."/>
            <person name="Gardiner A."/>
            <person name="Garfield D.A."/>
            <person name="Garvin B.E."/>
            <person name="Gibson G."/>
            <person name="Gilbert D."/>
            <person name="Gnerre S."/>
            <person name="Godfrey J."/>
            <person name="Good R."/>
            <person name="Gotea V."/>
            <person name="Gravely B."/>
            <person name="Greenberg A.J."/>
            <person name="Griffiths-Jones S."/>
            <person name="Gross S."/>
            <person name="Guigo R."/>
            <person name="Gustafson E.A."/>
            <person name="Haerty W."/>
            <person name="Hahn M.W."/>
            <person name="Halligan D.L."/>
            <person name="Halpern A.L."/>
            <person name="Halter G.M."/>
            <person name="Han M.V."/>
            <person name="Heger A."/>
            <person name="Hillier L."/>
            <person name="Hinrichs A.S."/>
            <person name="Holmes I."/>
            <person name="Hoskins R.A."/>
            <person name="Hubisz M.J."/>
            <person name="Hultmark D."/>
            <person name="Huntley M.A."/>
            <person name="Jaffe D.B."/>
            <person name="Jagadeeshan S."/>
            <person name="Jeck W.R."/>
            <person name="Johnson J."/>
            <person name="Jones C.D."/>
            <person name="Jordan W.C."/>
            <person name="Karpen G.H."/>
            <person name="Kataoka E."/>
            <person name="Keightley P.D."/>
            <person name="Kheradpour P."/>
            <person name="Kirkness E.F."/>
            <person name="Koerich L.B."/>
            <person name="Kristiansen K."/>
            <person name="Kudrna D."/>
            <person name="Kulathinal R.J."/>
            <person name="Kumar S."/>
            <person name="Kwok R."/>
            <person name="Lander E."/>
            <person name="Langley C.H."/>
            <person name="Lapoint R."/>
            <person name="Lazzaro B.P."/>
            <person name="Lee S.J."/>
            <person name="Levesque L."/>
            <person name="Li R."/>
            <person name="Lin C.F."/>
            <person name="Lin M.F."/>
            <person name="Lindblad-Toh K."/>
            <person name="Llopart A."/>
            <person name="Long M."/>
            <person name="Low L."/>
            <person name="Lozovsky E."/>
            <person name="Lu J."/>
            <person name="Luo M."/>
            <person name="Machado C.A."/>
            <person name="Makalowski W."/>
            <person name="Marzo M."/>
            <person name="Matsuda M."/>
            <person name="Matzkin L."/>
            <person name="McAllister B."/>
            <person name="McBride C.S."/>
            <person name="McKernan B."/>
            <person name="McKernan K."/>
            <person name="Mendez-Lago M."/>
            <person name="Minx P."/>
            <person name="Mollenhauer M.U."/>
            <person name="Montooth K."/>
            <person name="Mount S.M."/>
            <person name="Mu X."/>
            <person name="Myers E."/>
            <person name="Negre B."/>
            <person name="Newfeld S."/>
            <person name="Nielsen R."/>
            <person name="Noor M.A."/>
            <person name="O'Grady P."/>
            <person name="Pachter L."/>
            <person name="Papaceit M."/>
            <person name="Parisi M.J."/>
            <person name="Parisi M."/>
            <person name="Parts L."/>
            <person name="Pedersen J.S."/>
            <person name="Pesole G."/>
            <person name="Phillippy A.M."/>
            <person name="Ponting C.P."/>
            <person name="Pop M."/>
            <person name="Porcelli D."/>
            <person name="Powell J.R."/>
            <person name="Prohaska S."/>
            <person name="Pruitt K."/>
            <person name="Puig M."/>
            <person name="Quesneville H."/>
            <person name="Ram K.R."/>
            <person name="Rand D."/>
            <person name="Rasmussen M.D."/>
            <person name="Reed L.K."/>
            <person name="Reenan R."/>
            <person name="Reily A."/>
            <person name="Remington K.A."/>
            <person name="Rieger T.T."/>
            <person name="Ritchie M.G."/>
            <person name="Robin C."/>
            <person name="Rogers Y.H."/>
            <person name="Rohde C."/>
            <person name="Rozas J."/>
            <person name="Rubenfield M.J."/>
            <person name="Ruiz A."/>
            <person name="Russo S."/>
            <person name="Salzberg S.L."/>
            <person name="Sanchez-Gracia A."/>
            <person name="Saranga D.J."/>
            <person name="Sato H."/>
            <person name="Schaeffer S.W."/>
            <person name="Schatz M.C."/>
            <person name="Schlenke T."/>
            <person name="Schwartz R."/>
            <person name="Segarra C."/>
            <person name="Singh R.S."/>
            <person name="Sirot L."/>
            <person name="Sirota M."/>
            <person name="Sisneros N.B."/>
            <person name="Smith C.D."/>
            <person name="Smith T.F."/>
            <person name="Spieth J."/>
            <person name="Stage D.E."/>
            <person name="Stark A."/>
            <person name="Stephan W."/>
            <person name="Strausberg R.L."/>
            <person name="Strempel S."/>
            <person name="Sturgill D."/>
            <person name="Sutton G."/>
            <person name="Sutton G.G."/>
            <person name="Tao W."/>
            <person name="Teichmann S."/>
            <person name="Tobari Y.N."/>
            <person name="Tomimura Y."/>
            <person name="Tsolas J.M."/>
            <person name="Valente V.L."/>
            <person name="Venter E."/>
            <person name="Venter J.C."/>
            <person name="Vicario S."/>
            <person name="Vieira F.G."/>
            <person name="Vilella A.J."/>
            <person name="Villasante A."/>
            <person name="Walenz B."/>
            <person name="Wang J."/>
            <person name="Wasserman M."/>
            <person name="Watts T."/>
            <person name="Wilson D."/>
            <person name="Wilson R.K."/>
            <person name="Wing R.A."/>
            <person name="Wolfner M.F."/>
            <person name="Wong A."/>
            <person name="Wong G.K."/>
            <person name="Wu C.I."/>
            <person name="Wu G."/>
            <person name="Yamamoto D."/>
            <person name="Yang H.P."/>
            <person name="Yang S.P."/>
            <person name="Yorke J.A."/>
            <person name="Yoshida K."/>
            <person name="Zdobnov E."/>
            <person name="Zhang P."/>
            <person name="Zhang Y."/>
            <person name="Zimin A.V."/>
            <person name="Baldwin J."/>
            <person name="Abdouelleil A."/>
            <person name="Abdulkadir J."/>
            <person name="Abebe A."/>
            <person name="Abera B."/>
            <person name="Abreu J."/>
            <person name="Acer S.C."/>
            <person name="Aftuck L."/>
            <person name="Alexander A."/>
            <person name="An P."/>
            <person name="Anderson E."/>
            <person name="Anderson S."/>
            <person name="Arachi H."/>
            <person name="Azer M."/>
            <person name="Bachantsang P."/>
            <person name="Barry A."/>
            <person name="Bayul T."/>
            <person name="Berlin A."/>
            <person name="Bessette D."/>
            <person name="Bloom T."/>
            <person name="Blye J."/>
            <person name="Boguslavskiy L."/>
            <person name="Bonnet C."/>
            <person name="Boukhgalter B."/>
            <person name="Bourzgui I."/>
            <person name="Brown A."/>
            <person name="Cahill P."/>
            <person name="Channer S."/>
            <person name="Cheshatsang Y."/>
            <person name="Chuda L."/>
            <person name="Citroen M."/>
            <person name="Collymore A."/>
            <person name="Cooke P."/>
            <person name="Costello M."/>
            <person name="D'Aco K."/>
            <person name="Daza R."/>
            <person name="De Haan G."/>
            <person name="DeGray S."/>
            <person name="DeMaso C."/>
            <person name="Dhargay N."/>
            <person name="Dooley K."/>
            <person name="Dooley E."/>
            <person name="Doricent M."/>
            <person name="Dorje P."/>
            <person name="Dorjee K."/>
            <person name="Dupes A."/>
            <person name="Elong R."/>
            <person name="Falk J."/>
            <person name="Farina A."/>
            <person name="Faro S."/>
            <person name="Ferguson D."/>
            <person name="Fisher S."/>
            <person name="Foley C.D."/>
            <person name="Franke A."/>
            <person name="Friedrich D."/>
            <person name="Gadbois L."/>
            <person name="Gearin G."/>
            <person name="Gearin C.R."/>
            <person name="Giannoukos G."/>
            <person name="Goode T."/>
            <person name="Graham J."/>
            <person name="Grandbois E."/>
            <person name="Grewal S."/>
            <person name="Gyaltsen K."/>
            <person name="Hafez N."/>
            <person name="Hagos B."/>
            <person name="Hall J."/>
            <person name="Henson C."/>
            <person name="Hollinger A."/>
            <person name="Honan T."/>
            <person name="Huard M.D."/>
            <person name="Hughes L."/>
            <person name="Hurhula B."/>
            <person name="Husby M.E."/>
            <person name="Kamat A."/>
            <person name="Kanga B."/>
            <person name="Kashin S."/>
            <person name="Khazanovich D."/>
            <person name="Kisner P."/>
            <person name="Lance K."/>
            <person name="Lara M."/>
            <person name="Lee W."/>
            <person name="Lennon N."/>
            <person name="Letendre F."/>
            <person name="LeVine R."/>
            <person name="Lipovsky A."/>
            <person name="Liu X."/>
            <person name="Liu J."/>
            <person name="Liu S."/>
            <person name="Lokyitsang T."/>
            <person name="Lokyitsang Y."/>
            <person name="Lubonja R."/>
            <person name="Lui A."/>
            <person name="MacDonald P."/>
            <person name="Magnisalis V."/>
            <person name="Maru K."/>
            <person name="Matthews C."/>
            <person name="McCusker W."/>
            <person name="McDonough S."/>
            <person name="Mehta T."/>
            <person name="Meldrim J."/>
            <person name="Meneus L."/>
            <person name="Mihai O."/>
            <person name="Mihalev A."/>
            <person name="Mihova T."/>
            <person name="Mittelman R."/>
            <person name="Mlenga V."/>
            <person name="Montmayeur A."/>
            <person name="Mulrain L."/>
            <person name="Navidi A."/>
            <person name="Naylor J."/>
            <person name="Negash T."/>
            <person name="Nguyen T."/>
            <person name="Nguyen N."/>
            <person name="Nicol R."/>
            <person name="Norbu C."/>
            <person name="Norbu N."/>
            <person name="Novod N."/>
            <person name="O'Neill B."/>
            <person name="Osman S."/>
            <person name="Markiewicz E."/>
            <person name="Oyono O.L."/>
            <person name="Patti C."/>
            <person name="Phunkhang P."/>
            <person name="Pierre F."/>
            <person name="Priest M."/>
            <person name="Raghuraman S."/>
            <person name="Rege F."/>
            <person name="Reyes R."/>
            <person name="Rise C."/>
            <person name="Rogov P."/>
            <person name="Ross K."/>
            <person name="Ryan E."/>
            <person name="Settipalli S."/>
            <person name="Shea T."/>
            <person name="Sherpa N."/>
            <person name="Shi L."/>
            <person name="Shih D."/>
            <person name="Sparrow T."/>
            <person name="Spaulding J."/>
            <person name="Stalker J."/>
            <person name="Stange-Thomann N."/>
            <person name="Stavropoulos S."/>
            <person name="Stone C."/>
            <person name="Strader C."/>
            <person name="Tesfaye S."/>
            <person name="Thomson T."/>
            <person name="Thoulutsang Y."/>
            <person name="Thoulutsang D."/>
            <person name="Topham K."/>
            <person name="Topping I."/>
            <person name="Tsamla T."/>
            <person name="Vassiliev H."/>
            <person name="Vo A."/>
            <person name="Wangchuk T."/>
            <person name="Wangdi T."/>
            <person name="Weiand M."/>
            <person name="Wilkinson J."/>
            <person name="Wilson A."/>
            <person name="Yadav S."/>
            <person name="Young G."/>
            <person name="Yu Q."/>
            <person name="Zembek L."/>
            <person name="Zhong D."/>
            <person name="Zimmer A."/>
            <person name="Zwirko Z."/>
            <person name="Jaffe D.B."/>
            <person name="Alvarez P."/>
            <person name="Brockman W."/>
            <person name="Butler J."/>
            <person name="Chin C."/>
            <person name="Gnerre S."/>
            <person name="Grabherr M."/>
            <person name="Kleber M."/>
            <person name="Mauceli E."/>
            <person name="MacCallum I."/>
        </authorList>
    </citation>
    <scope>NUCLEOTIDE SEQUENCE [LARGE SCALE GENOMIC DNA]</scope>
    <source>
        <strain evidence="3">Tucson 15287-2541.00</strain>
    </source>
</reference>
<organism evidence="3">
    <name type="scientific">Drosophila grimshawi</name>
    <name type="common">Hawaiian fruit fly</name>
    <name type="synonym">Idiomyia grimshawi</name>
    <dbReference type="NCBI Taxonomy" id="7222"/>
    <lineage>
        <taxon>Eukaryota</taxon>
        <taxon>Metazoa</taxon>
        <taxon>Ecdysozoa</taxon>
        <taxon>Arthropoda</taxon>
        <taxon>Hexapoda</taxon>
        <taxon>Insecta</taxon>
        <taxon>Pterygota</taxon>
        <taxon>Neoptera</taxon>
        <taxon>Endopterygota</taxon>
        <taxon>Diptera</taxon>
        <taxon>Brachycera</taxon>
        <taxon>Muscomorpha</taxon>
        <taxon>Ephydroidea</taxon>
        <taxon>Drosophilidae</taxon>
        <taxon>Drosophila</taxon>
        <taxon>Hawaiian Drosophila</taxon>
    </lineage>
</organism>
<sequence>MFTMIYYLLQTVSTAIISTVVTIWMIEEALIKLMMSSFLYALRIACHPLMVIPMLVGLYYLVNKMWPRPSMLADASEKFGMRRQVRTPRIGSYRSIGSISVRSNDSFDLDVDEVCQRN</sequence>
<dbReference type="HOGENOM" id="CLU_2225887_0_0_1"/>
<keyword evidence="3" id="KW-1185">Reference proteome</keyword>
<proteinExistence type="predicted"/>
<feature type="transmembrane region" description="Helical" evidence="1">
    <location>
        <begin position="7"/>
        <end position="26"/>
    </location>
</feature>
<accession>B4J6Q9</accession>
<dbReference type="OMA" id="WLIEESL"/>
<dbReference type="AlphaFoldDB" id="B4J6Q9"/>
<dbReference type="eggNOG" id="ENOG502RWK0">
    <property type="taxonomic scope" value="Eukaryota"/>
</dbReference>
<keyword evidence="1" id="KW-1133">Transmembrane helix</keyword>
<dbReference type="EMBL" id="CH916367">
    <property type="protein sequence ID" value="EDW00962.1"/>
    <property type="molecule type" value="Genomic_DNA"/>
</dbReference>
<dbReference type="KEGG" id="dgr:6559442"/>
<keyword evidence="1" id="KW-0472">Membrane</keyword>
<evidence type="ECO:0000313" key="3">
    <source>
        <dbReference type="Proteomes" id="UP000001070"/>
    </source>
</evidence>
<name>B4J6Q9_DROGR</name>
<dbReference type="OrthoDB" id="7843627at2759"/>